<dbReference type="Proteomes" id="UP001595075">
    <property type="component" value="Unassembled WGS sequence"/>
</dbReference>
<accession>A0ABR4CIK2</accession>
<dbReference type="SMART" id="SM00886">
    <property type="entry name" value="Dabb"/>
    <property type="match status" value="1"/>
</dbReference>
<dbReference type="InterPro" id="IPR011008">
    <property type="entry name" value="Dimeric_a/b-barrel"/>
</dbReference>
<name>A0ABR4CIK2_9HELO</name>
<dbReference type="PANTHER" id="PTHR33178:SF17">
    <property type="entry name" value="STRESS-RESPONSE A_B BARREL DOMAIN-CONTAINING PROTEIN"/>
    <property type="match status" value="1"/>
</dbReference>
<comment type="caution">
    <text evidence="3">The sequence shown here is derived from an EMBL/GenBank/DDBJ whole genome shotgun (WGS) entry which is preliminary data.</text>
</comment>
<evidence type="ECO:0000259" key="2">
    <source>
        <dbReference type="PROSITE" id="PS51502"/>
    </source>
</evidence>
<comment type="subunit">
    <text evidence="1">Homodimer.</text>
</comment>
<sequence length="131" mass="14451">MTVIHLVLFKFKPAVTALQREGFFKAAKSLKSLPCVKDGRLIVGGPSITNPIGKSKGYDCALVSYHNDLKAVEEYQASEEHEKLKSGFVLPLTEDLVRFDFEVDQEDESLVGVLPMLANIGVEKQQGAEKN</sequence>
<keyword evidence="4" id="KW-1185">Reference proteome</keyword>
<organism evidence="3 4">
    <name type="scientific">Oculimacula yallundae</name>
    <dbReference type="NCBI Taxonomy" id="86028"/>
    <lineage>
        <taxon>Eukaryota</taxon>
        <taxon>Fungi</taxon>
        <taxon>Dikarya</taxon>
        <taxon>Ascomycota</taxon>
        <taxon>Pezizomycotina</taxon>
        <taxon>Leotiomycetes</taxon>
        <taxon>Helotiales</taxon>
        <taxon>Ploettnerulaceae</taxon>
        <taxon>Oculimacula</taxon>
    </lineage>
</organism>
<dbReference type="EMBL" id="JAZHXI010000007">
    <property type="protein sequence ID" value="KAL2069802.1"/>
    <property type="molecule type" value="Genomic_DNA"/>
</dbReference>
<dbReference type="InterPro" id="IPR044662">
    <property type="entry name" value="HS1/DABB1-like"/>
</dbReference>
<dbReference type="PROSITE" id="PS51502">
    <property type="entry name" value="S_R_A_B_BARREL"/>
    <property type="match status" value="1"/>
</dbReference>
<evidence type="ECO:0000313" key="4">
    <source>
        <dbReference type="Proteomes" id="UP001595075"/>
    </source>
</evidence>
<proteinExistence type="predicted"/>
<dbReference type="SUPFAM" id="SSF54909">
    <property type="entry name" value="Dimeric alpha+beta barrel"/>
    <property type="match status" value="1"/>
</dbReference>
<dbReference type="Gene3D" id="3.30.70.100">
    <property type="match status" value="1"/>
</dbReference>
<protein>
    <recommendedName>
        <fullName evidence="2">Stress-response A/B barrel domain-containing protein</fullName>
    </recommendedName>
</protein>
<dbReference type="InterPro" id="IPR013097">
    <property type="entry name" value="Dabb"/>
</dbReference>
<evidence type="ECO:0000313" key="3">
    <source>
        <dbReference type="EMBL" id="KAL2069802.1"/>
    </source>
</evidence>
<dbReference type="Pfam" id="PF07876">
    <property type="entry name" value="Dabb"/>
    <property type="match status" value="1"/>
</dbReference>
<dbReference type="PANTHER" id="PTHR33178">
    <property type="match status" value="1"/>
</dbReference>
<reference evidence="3 4" key="1">
    <citation type="journal article" date="2024" name="Commun. Biol.">
        <title>Comparative genomic analysis of thermophilic fungi reveals convergent evolutionary adaptations and gene losses.</title>
        <authorList>
            <person name="Steindorff A.S."/>
            <person name="Aguilar-Pontes M.V."/>
            <person name="Robinson A.J."/>
            <person name="Andreopoulos B."/>
            <person name="LaButti K."/>
            <person name="Kuo A."/>
            <person name="Mondo S."/>
            <person name="Riley R."/>
            <person name="Otillar R."/>
            <person name="Haridas S."/>
            <person name="Lipzen A."/>
            <person name="Grimwood J."/>
            <person name="Schmutz J."/>
            <person name="Clum A."/>
            <person name="Reid I.D."/>
            <person name="Moisan M.C."/>
            <person name="Butler G."/>
            <person name="Nguyen T.T.M."/>
            <person name="Dewar K."/>
            <person name="Conant G."/>
            <person name="Drula E."/>
            <person name="Henrissat B."/>
            <person name="Hansel C."/>
            <person name="Singer S."/>
            <person name="Hutchinson M.I."/>
            <person name="de Vries R.P."/>
            <person name="Natvig D.O."/>
            <person name="Powell A.J."/>
            <person name="Tsang A."/>
            <person name="Grigoriev I.V."/>
        </authorList>
    </citation>
    <scope>NUCLEOTIDE SEQUENCE [LARGE SCALE GENOMIC DNA]</scope>
    <source>
        <strain evidence="3 4">CBS 494.80</strain>
    </source>
</reference>
<gene>
    <name evidence="3" type="ORF">VTL71DRAFT_14481</name>
</gene>
<evidence type="ECO:0000256" key="1">
    <source>
        <dbReference type="ARBA" id="ARBA00011738"/>
    </source>
</evidence>
<feature type="domain" description="Stress-response A/B barrel" evidence="2">
    <location>
        <begin position="3"/>
        <end position="101"/>
    </location>
</feature>